<name>A0ABR2SH81_9ROSI</name>
<reference evidence="1 2" key="1">
    <citation type="journal article" date="2024" name="G3 (Bethesda)">
        <title>Genome assembly of Hibiscus sabdariffa L. provides insights into metabolisms of medicinal natural products.</title>
        <authorList>
            <person name="Kim T."/>
        </authorList>
    </citation>
    <scope>NUCLEOTIDE SEQUENCE [LARGE SCALE GENOMIC DNA]</scope>
    <source>
        <strain evidence="1">TK-2024</strain>
        <tissue evidence="1">Old leaves</tissue>
    </source>
</reference>
<gene>
    <name evidence="1" type="ORF">V6N11_004545</name>
</gene>
<keyword evidence="2" id="KW-1185">Reference proteome</keyword>
<accession>A0ABR2SH81</accession>
<evidence type="ECO:0000313" key="1">
    <source>
        <dbReference type="EMBL" id="KAK9024381.1"/>
    </source>
</evidence>
<dbReference type="EMBL" id="JBBPBN010000015">
    <property type="protein sequence ID" value="KAK9024381.1"/>
    <property type="molecule type" value="Genomic_DNA"/>
</dbReference>
<evidence type="ECO:0000313" key="2">
    <source>
        <dbReference type="Proteomes" id="UP001396334"/>
    </source>
</evidence>
<proteinExistence type="predicted"/>
<sequence>MPQKPDVSLPIMFDDVIATSVPLVDPSQQDVSLDLPQHHPLPQRVGWLNPSFRWKMPRQFPHILSSSDKLHPPEPSTAIGISRYRRLLGLLQYLTITHPDISFALNCLSQNIYDPLLAH</sequence>
<protein>
    <submittedName>
        <fullName evidence="1">Uncharacterized protein</fullName>
    </submittedName>
</protein>
<organism evidence="1 2">
    <name type="scientific">Hibiscus sabdariffa</name>
    <name type="common">roselle</name>
    <dbReference type="NCBI Taxonomy" id="183260"/>
    <lineage>
        <taxon>Eukaryota</taxon>
        <taxon>Viridiplantae</taxon>
        <taxon>Streptophyta</taxon>
        <taxon>Embryophyta</taxon>
        <taxon>Tracheophyta</taxon>
        <taxon>Spermatophyta</taxon>
        <taxon>Magnoliopsida</taxon>
        <taxon>eudicotyledons</taxon>
        <taxon>Gunneridae</taxon>
        <taxon>Pentapetalae</taxon>
        <taxon>rosids</taxon>
        <taxon>malvids</taxon>
        <taxon>Malvales</taxon>
        <taxon>Malvaceae</taxon>
        <taxon>Malvoideae</taxon>
        <taxon>Hibiscus</taxon>
    </lineage>
</organism>
<dbReference type="Proteomes" id="UP001396334">
    <property type="component" value="Unassembled WGS sequence"/>
</dbReference>
<comment type="caution">
    <text evidence="1">The sequence shown here is derived from an EMBL/GenBank/DDBJ whole genome shotgun (WGS) entry which is preliminary data.</text>
</comment>